<feature type="region of interest" description="Disordered" evidence="1">
    <location>
        <begin position="566"/>
        <end position="641"/>
    </location>
</feature>
<dbReference type="SUPFAM" id="SSF54001">
    <property type="entry name" value="Cysteine proteinases"/>
    <property type="match status" value="1"/>
</dbReference>
<feature type="compositionally biased region" description="Basic and acidic residues" evidence="1">
    <location>
        <begin position="587"/>
        <end position="626"/>
    </location>
</feature>
<keyword evidence="3" id="KW-1185">Reference proteome</keyword>
<sequence length="641" mass="71635">MKSALVPRKFRSVREKGSAHRRNKSSDPGARPRLSQDVNGLWNAIFKSDATKQAQKEKEESEKEATKISDISKRLDELNYHNIAEEHIRIALLSKYAAGNVDKTVELLQLQQQAFAGILQPYNPNIQMLGAQNRGAVTCYLDALLFAMFAKLTAFECMLKNDSTDQAGRNLAAWLRLWVNMLRSGKLIHTDMTERIQEALAECGWTDAKELEQQDTSEAFGFITEKLQLPLLALQVDLFHQGKGVKLEDCLEEYFNNKVDVHRDSLDEKRGLEKAVSTPRSTIRRFVVDKEGHATDADAEDTSSLVQMAKRTGSTVVKAVTIPAWQFFRLIPWHAASNTEPQNDDEVARHFNQRPVVGICLKSDPPPDYEEAQWAKFDDLAVDNRVAYVDDIKQALRDEMPYLLFYQIVPMLDVTTASSDGSVTEPPSYDDLKNQAGAQTPNPEFTLDVPGSISRSASGYFDSATTLIHVKDHIAAWERGVLGVNDESTASRLSKAAARFKAGTKSRPTSQAGEGRISQTMSRLGFRNSKDPLRESSSTTLPDLDAAASSSTDEQLVIVEVEEDDVAGGGEAEKEHQLHLHRKDRGKCKSREKEESKKEKAKVKDKDSNEVPDREQGRDATREGFRCPHQPALETAYELVE</sequence>
<feature type="region of interest" description="Disordered" evidence="1">
    <location>
        <begin position="1"/>
        <end position="38"/>
    </location>
</feature>
<feature type="region of interest" description="Disordered" evidence="1">
    <location>
        <begin position="499"/>
        <end position="553"/>
    </location>
</feature>
<reference evidence="2" key="1">
    <citation type="journal article" date="2023" name="Mol. Plant Microbe Interact.">
        <title>Elucidating the Obligate Nature and Biological Capacity of an Invasive Fungal Corn Pathogen.</title>
        <authorList>
            <person name="MacCready J.S."/>
            <person name="Roggenkamp E.M."/>
            <person name="Gdanetz K."/>
            <person name="Chilvers M.I."/>
        </authorList>
    </citation>
    <scope>NUCLEOTIDE SEQUENCE</scope>
    <source>
        <strain evidence="2">PM02</strain>
    </source>
</reference>
<dbReference type="AlphaFoldDB" id="A0AAD9MB88"/>
<dbReference type="InterPro" id="IPR038765">
    <property type="entry name" value="Papain-like_cys_pep_sf"/>
</dbReference>
<dbReference type="Gene3D" id="3.90.70.10">
    <property type="entry name" value="Cysteine proteinases"/>
    <property type="match status" value="1"/>
</dbReference>
<organism evidence="2 3">
    <name type="scientific">Phyllachora maydis</name>
    <dbReference type="NCBI Taxonomy" id="1825666"/>
    <lineage>
        <taxon>Eukaryota</taxon>
        <taxon>Fungi</taxon>
        <taxon>Dikarya</taxon>
        <taxon>Ascomycota</taxon>
        <taxon>Pezizomycotina</taxon>
        <taxon>Sordariomycetes</taxon>
        <taxon>Sordariomycetidae</taxon>
        <taxon>Phyllachorales</taxon>
        <taxon>Phyllachoraceae</taxon>
        <taxon>Phyllachora</taxon>
    </lineage>
</organism>
<dbReference type="EMBL" id="JAQQPM010000004">
    <property type="protein sequence ID" value="KAK2070754.1"/>
    <property type="molecule type" value="Genomic_DNA"/>
</dbReference>
<protein>
    <recommendedName>
        <fullName evidence="4">USP domain-containing protein</fullName>
    </recommendedName>
</protein>
<name>A0AAD9MB88_9PEZI</name>
<feature type="region of interest" description="Disordered" evidence="1">
    <location>
        <begin position="419"/>
        <end position="444"/>
    </location>
</feature>
<dbReference type="Proteomes" id="UP001217918">
    <property type="component" value="Unassembled WGS sequence"/>
</dbReference>
<proteinExistence type="predicted"/>
<evidence type="ECO:0000313" key="2">
    <source>
        <dbReference type="EMBL" id="KAK2070754.1"/>
    </source>
</evidence>
<evidence type="ECO:0008006" key="4">
    <source>
        <dbReference type="Google" id="ProtNLM"/>
    </source>
</evidence>
<evidence type="ECO:0000313" key="3">
    <source>
        <dbReference type="Proteomes" id="UP001217918"/>
    </source>
</evidence>
<feature type="compositionally biased region" description="Polar residues" evidence="1">
    <location>
        <begin position="506"/>
        <end position="522"/>
    </location>
</feature>
<comment type="caution">
    <text evidence="2">The sequence shown here is derived from an EMBL/GenBank/DDBJ whole genome shotgun (WGS) entry which is preliminary data.</text>
</comment>
<evidence type="ECO:0000256" key="1">
    <source>
        <dbReference type="SAM" id="MobiDB-lite"/>
    </source>
</evidence>
<gene>
    <name evidence="2" type="ORF">P8C59_005226</name>
</gene>
<accession>A0AAD9MB88</accession>